<dbReference type="PANTHER" id="PTHR10961:SF7">
    <property type="entry name" value="FAD DEPENDENT OXIDOREDUCTASE DOMAIN-CONTAINING PROTEIN"/>
    <property type="match status" value="1"/>
</dbReference>
<dbReference type="Pfam" id="PF01266">
    <property type="entry name" value="DAO"/>
    <property type="match status" value="1"/>
</dbReference>
<keyword evidence="2" id="KW-0285">Flavoprotein</keyword>
<keyword evidence="4" id="KW-0560">Oxidoreductase</keyword>
<dbReference type="Proteomes" id="UP000325116">
    <property type="component" value="Unassembled WGS sequence"/>
</dbReference>
<comment type="caution">
    <text evidence="6">The sequence shown here is derived from an EMBL/GenBank/DDBJ whole genome shotgun (WGS) entry which is preliminary data.</text>
</comment>
<evidence type="ECO:0000256" key="2">
    <source>
        <dbReference type="ARBA" id="ARBA00022630"/>
    </source>
</evidence>
<dbReference type="EMBL" id="SAXT01000004">
    <property type="protein sequence ID" value="TXJ12183.1"/>
    <property type="molecule type" value="Genomic_DNA"/>
</dbReference>
<dbReference type="SUPFAM" id="SSF54373">
    <property type="entry name" value="FAD-linked reductases, C-terminal domain"/>
    <property type="match status" value="1"/>
</dbReference>
<dbReference type="NCBIfam" id="NF008425">
    <property type="entry name" value="PRK11259.1"/>
    <property type="match status" value="1"/>
</dbReference>
<dbReference type="SUPFAM" id="SSF51905">
    <property type="entry name" value="FAD/NAD(P)-binding domain"/>
    <property type="match status" value="1"/>
</dbReference>
<organism evidence="6 7">
    <name type="scientific">Brachyspira aalborgi</name>
    <dbReference type="NCBI Taxonomy" id="29522"/>
    <lineage>
        <taxon>Bacteria</taxon>
        <taxon>Pseudomonadati</taxon>
        <taxon>Spirochaetota</taxon>
        <taxon>Spirochaetia</taxon>
        <taxon>Brachyspirales</taxon>
        <taxon>Brachyspiraceae</taxon>
        <taxon>Brachyspira</taxon>
    </lineage>
</organism>
<evidence type="ECO:0000256" key="4">
    <source>
        <dbReference type="ARBA" id="ARBA00023002"/>
    </source>
</evidence>
<protein>
    <submittedName>
        <fullName evidence="6">N-methyl-L-tryptophan oxidase</fullName>
    </submittedName>
</protein>
<evidence type="ECO:0000256" key="3">
    <source>
        <dbReference type="ARBA" id="ARBA00022827"/>
    </source>
</evidence>
<dbReference type="PANTHER" id="PTHR10961">
    <property type="entry name" value="PEROXISOMAL SARCOSINE OXIDASE"/>
    <property type="match status" value="1"/>
</dbReference>
<dbReference type="InterPro" id="IPR036188">
    <property type="entry name" value="FAD/NAD-bd_sf"/>
</dbReference>
<dbReference type="RefSeq" id="WP_147758184.1">
    <property type="nucleotide sequence ID" value="NZ_SAXT01000004.1"/>
</dbReference>
<evidence type="ECO:0000313" key="7">
    <source>
        <dbReference type="Proteomes" id="UP000325116"/>
    </source>
</evidence>
<dbReference type="InterPro" id="IPR045170">
    <property type="entry name" value="MTOX"/>
</dbReference>
<dbReference type="Gene3D" id="3.50.50.60">
    <property type="entry name" value="FAD/NAD(P)-binding domain"/>
    <property type="match status" value="1"/>
</dbReference>
<dbReference type="GO" id="GO:0008115">
    <property type="term" value="F:sarcosine oxidase activity"/>
    <property type="evidence" value="ECO:0007669"/>
    <property type="project" value="TreeGrafter"/>
</dbReference>
<dbReference type="GO" id="GO:0005829">
    <property type="term" value="C:cytosol"/>
    <property type="evidence" value="ECO:0007669"/>
    <property type="project" value="TreeGrafter"/>
</dbReference>
<evidence type="ECO:0000313" key="6">
    <source>
        <dbReference type="EMBL" id="TXJ12183.1"/>
    </source>
</evidence>
<reference evidence="6 7" key="1">
    <citation type="journal article" date="1992" name="Lakartidningen">
        <title>[Penicillin V and not amoxicillin is the first choice preparation in acute otitis].</title>
        <authorList>
            <person name="Kamme C."/>
            <person name="Lundgren K."/>
            <person name="Prellner K."/>
        </authorList>
    </citation>
    <scope>NUCLEOTIDE SEQUENCE [LARGE SCALE GENOMIC DNA]</scope>
    <source>
        <strain evidence="6 7">W1</strain>
    </source>
</reference>
<sequence length="373" mass="43273">MQKFDICVIGVGTVGAFAGYYLAKKGLKTALVDIYSPPHDKGSYHGDTRIFRIAYGEGEKYIPMLKRAFDLWGEFEKETDTKLFERCGVINIGHKNSDFMINIIKSVNDYKLDCEIIDKKEIEERYKFFVPNDFIGVYEKNTGYVYSDKSIITASNEAKKLGAKEYYNEEITEIKKNDNSYLIISKNYEFETKNIVLSAGTYSDEILNLLLKIMPLPCIPIFKKRKIFSWWKSEEYIYGKLPAFTFEIDGDHYYGFPNAGDGFKIGKNLSGQYYNKREERVPFGELEEDKNEIGEHARKFMPYIRDFIEGKSCSYPMSLDEDFIIDFLNKDILFFGGLSHGFKFATVLGELAMKAFIEKDFKLDDNFTLKRFN</sequence>
<dbReference type="GO" id="GO:0050660">
    <property type="term" value="F:flavin adenine dinucleotide binding"/>
    <property type="evidence" value="ECO:0007669"/>
    <property type="project" value="InterPro"/>
</dbReference>
<dbReference type="Gene3D" id="3.30.9.10">
    <property type="entry name" value="D-Amino Acid Oxidase, subunit A, domain 2"/>
    <property type="match status" value="1"/>
</dbReference>
<gene>
    <name evidence="6" type="ORF">EPJ80_05170</name>
</gene>
<dbReference type="AlphaFoldDB" id="A0A5C8CHN9"/>
<proteinExistence type="predicted"/>
<comment type="cofactor">
    <cofactor evidence="1">
        <name>FAD</name>
        <dbReference type="ChEBI" id="CHEBI:57692"/>
    </cofactor>
</comment>
<feature type="domain" description="FAD dependent oxidoreductase" evidence="5">
    <location>
        <begin position="5"/>
        <end position="352"/>
    </location>
</feature>
<dbReference type="InterPro" id="IPR006076">
    <property type="entry name" value="FAD-dep_OxRdtase"/>
</dbReference>
<keyword evidence="3" id="KW-0274">FAD</keyword>
<evidence type="ECO:0000259" key="5">
    <source>
        <dbReference type="Pfam" id="PF01266"/>
    </source>
</evidence>
<name>A0A5C8CHN9_9SPIR</name>
<accession>A0A5C8CHN9</accession>
<evidence type="ECO:0000256" key="1">
    <source>
        <dbReference type="ARBA" id="ARBA00001974"/>
    </source>
</evidence>